<evidence type="ECO:0000313" key="1">
    <source>
        <dbReference type="EMBL" id="RLV56059.1"/>
    </source>
</evidence>
<protein>
    <recommendedName>
        <fullName evidence="3">HK97 gp10 family phage protein</fullName>
    </recommendedName>
</protein>
<dbReference type="EMBL" id="RDBF01000005">
    <property type="protein sequence ID" value="RLV56059.1"/>
    <property type="molecule type" value="Genomic_DNA"/>
</dbReference>
<dbReference type="OrthoDB" id="1954318at2"/>
<organism evidence="1 2">
    <name type="scientific">Aeromicrobium phragmitis</name>
    <dbReference type="NCBI Taxonomy" id="2478914"/>
    <lineage>
        <taxon>Bacteria</taxon>
        <taxon>Bacillati</taxon>
        <taxon>Actinomycetota</taxon>
        <taxon>Actinomycetes</taxon>
        <taxon>Propionibacteriales</taxon>
        <taxon>Nocardioidaceae</taxon>
        <taxon>Aeromicrobium</taxon>
    </lineage>
</organism>
<sequence>MTDTGGVAVNINLGRARRAYVEAGADALGIAAEHVLQVSNTRVPVEEGTLERSGTTSVDKSKLVAAVSYDTPYAVAQHERMDYAHKGKGQAKYLESALTGERRVVAKLLADEIRRRNR</sequence>
<proteinExistence type="predicted"/>
<reference evidence="1 2" key="1">
    <citation type="submission" date="2018-10" db="EMBL/GenBank/DDBJ databases">
        <title>Aeromicrobium sp. 9W16Y-2 whole genome shotgun sequence.</title>
        <authorList>
            <person name="Li F."/>
        </authorList>
    </citation>
    <scope>NUCLEOTIDE SEQUENCE [LARGE SCALE GENOMIC DNA]</scope>
    <source>
        <strain evidence="1 2">9W16Y-2</strain>
    </source>
</reference>
<gene>
    <name evidence="1" type="ORF">D9V41_09225</name>
</gene>
<comment type="caution">
    <text evidence="1">The sequence shown here is derived from an EMBL/GenBank/DDBJ whole genome shotgun (WGS) entry which is preliminary data.</text>
</comment>
<accession>A0A3L8PMR6</accession>
<name>A0A3L8PMR6_9ACTN</name>
<keyword evidence="2" id="KW-1185">Reference proteome</keyword>
<evidence type="ECO:0000313" key="2">
    <source>
        <dbReference type="Proteomes" id="UP000282515"/>
    </source>
</evidence>
<dbReference type="Proteomes" id="UP000282515">
    <property type="component" value="Unassembled WGS sequence"/>
</dbReference>
<dbReference type="RefSeq" id="WP_121794255.1">
    <property type="nucleotide sequence ID" value="NZ_RDBF01000005.1"/>
</dbReference>
<dbReference type="AlphaFoldDB" id="A0A3L8PMR6"/>
<evidence type="ECO:0008006" key="3">
    <source>
        <dbReference type="Google" id="ProtNLM"/>
    </source>
</evidence>